<dbReference type="SMART" id="SM00116">
    <property type="entry name" value="CBS"/>
    <property type="match status" value="2"/>
</dbReference>
<comment type="caution">
    <text evidence="4">The sequence shown here is derived from an EMBL/GenBank/DDBJ whole genome shotgun (WGS) entry which is preliminary data.</text>
</comment>
<dbReference type="EMBL" id="JAUSUQ010000002">
    <property type="protein sequence ID" value="MDQ0337892.1"/>
    <property type="molecule type" value="Genomic_DNA"/>
</dbReference>
<reference evidence="4 5" key="1">
    <citation type="submission" date="2023-07" db="EMBL/GenBank/DDBJ databases">
        <title>Genomic Encyclopedia of Type Strains, Phase IV (KMG-IV): sequencing the most valuable type-strain genomes for metagenomic binning, comparative biology and taxonomic classification.</title>
        <authorList>
            <person name="Goeker M."/>
        </authorList>
    </citation>
    <scope>NUCLEOTIDE SEQUENCE [LARGE SCALE GENOMIC DNA]</scope>
    <source>
        <strain evidence="4 5">DSM 17740</strain>
    </source>
</reference>
<dbReference type="InterPro" id="IPR006683">
    <property type="entry name" value="Thioestr_dom"/>
</dbReference>
<dbReference type="SUPFAM" id="SSF54631">
    <property type="entry name" value="CBS-domain pair"/>
    <property type="match status" value="1"/>
</dbReference>
<feature type="domain" description="CBS" evidence="3">
    <location>
        <begin position="256"/>
        <end position="312"/>
    </location>
</feature>
<evidence type="ECO:0000313" key="4">
    <source>
        <dbReference type="EMBL" id="MDQ0337892.1"/>
    </source>
</evidence>
<dbReference type="Gene3D" id="3.10.580.10">
    <property type="entry name" value="CBS-domain"/>
    <property type="match status" value="2"/>
</dbReference>
<keyword evidence="5" id="KW-1185">Reference proteome</keyword>
<evidence type="ECO:0000256" key="1">
    <source>
        <dbReference type="ARBA" id="ARBA00023122"/>
    </source>
</evidence>
<dbReference type="Proteomes" id="UP001232445">
    <property type="component" value="Unassembled WGS sequence"/>
</dbReference>
<dbReference type="CDD" id="cd04596">
    <property type="entry name" value="CBS_pair_DRTGG_assoc"/>
    <property type="match status" value="1"/>
</dbReference>
<accession>A0ABU0CS86</accession>
<dbReference type="SUPFAM" id="SSF54637">
    <property type="entry name" value="Thioesterase/thiol ester dehydrase-isomerase"/>
    <property type="match status" value="1"/>
</dbReference>
<dbReference type="InterPro" id="IPR046342">
    <property type="entry name" value="CBS_dom_sf"/>
</dbReference>
<dbReference type="SUPFAM" id="SSF46785">
    <property type="entry name" value="Winged helix' DNA-binding domain"/>
    <property type="match status" value="1"/>
</dbReference>
<keyword evidence="1 2" id="KW-0129">CBS domain</keyword>
<dbReference type="InterPro" id="IPR028979">
    <property type="entry name" value="Ser_kin/Pase_Hpr-like_N_sf"/>
</dbReference>
<dbReference type="PANTHER" id="PTHR43080:SF2">
    <property type="entry name" value="CBS DOMAIN-CONTAINING PROTEIN"/>
    <property type="match status" value="1"/>
</dbReference>
<dbReference type="PROSITE" id="PS51371">
    <property type="entry name" value="CBS"/>
    <property type="match status" value="2"/>
</dbReference>
<dbReference type="InterPro" id="IPR036390">
    <property type="entry name" value="WH_DNA-bd_sf"/>
</dbReference>
<sequence>MTTKHEQILDYIRQLEVGSKISVRGIAKELQVSEGTAYRAIKDAEAQGLVSTIGRVGTIRIEQKEHEHIEKLTFAEVVKVVEGTVIGGRAGLHKTLNKFVIGAMRLEDMMRYVEDGNLLIVGNRVKAHQYALEAGAAVLITGGFDTTDNAKRLADELELPIISTAYDTFTVATMINRAIYDRLIKKEIMLVEDILIPIEQTHSLRPDQQLSDWHELSRQTGHSRFPVIKENGKICGVVTAKDIIGREATLTIGQVMTHHPITASPKMSVASAAHVMIWEGIELLPVVDENTHLLGIISRQDVLKAMQYIQKQPQVGETFDDLITTPLEEVEEGDRYYVQVEITPQMTNHLGMISTGVLTTLMVNAGDRLLRRYQKGDLVADTLNLYFLKPVQIEQKIRIYPRLFEMGRKFGKVEIDVLHEGKLVAKGMMNAQLIDRK</sequence>
<organism evidence="4 5">
    <name type="scientific">Caldalkalibacillus uzonensis</name>
    <dbReference type="NCBI Taxonomy" id="353224"/>
    <lineage>
        <taxon>Bacteria</taxon>
        <taxon>Bacillati</taxon>
        <taxon>Bacillota</taxon>
        <taxon>Bacilli</taxon>
        <taxon>Bacillales</taxon>
        <taxon>Bacillaceae</taxon>
        <taxon>Caldalkalibacillus</taxon>
    </lineage>
</organism>
<dbReference type="Pfam" id="PF07085">
    <property type="entry name" value="DRTGG"/>
    <property type="match status" value="1"/>
</dbReference>
<dbReference type="InterPro" id="IPR000644">
    <property type="entry name" value="CBS_dom"/>
</dbReference>
<evidence type="ECO:0000313" key="5">
    <source>
        <dbReference type="Proteomes" id="UP001232445"/>
    </source>
</evidence>
<evidence type="ECO:0000259" key="3">
    <source>
        <dbReference type="PROSITE" id="PS51371"/>
    </source>
</evidence>
<evidence type="ECO:0000256" key="2">
    <source>
        <dbReference type="PROSITE-ProRule" id="PRU00703"/>
    </source>
</evidence>
<dbReference type="Pfam" id="PF03061">
    <property type="entry name" value="4HBT"/>
    <property type="match status" value="1"/>
</dbReference>
<dbReference type="Gene3D" id="3.40.1390.20">
    <property type="entry name" value="HprK N-terminal domain-like"/>
    <property type="match status" value="1"/>
</dbReference>
<dbReference type="RefSeq" id="WP_307335375.1">
    <property type="nucleotide sequence ID" value="NZ_JAUSUQ010000002.1"/>
</dbReference>
<name>A0ABU0CS86_9BACI</name>
<dbReference type="InterPro" id="IPR036388">
    <property type="entry name" value="WH-like_DNA-bd_sf"/>
</dbReference>
<dbReference type="InterPro" id="IPR029069">
    <property type="entry name" value="HotDog_dom_sf"/>
</dbReference>
<feature type="domain" description="CBS" evidence="3">
    <location>
        <begin position="195"/>
        <end position="255"/>
    </location>
</feature>
<dbReference type="Gene3D" id="1.10.10.10">
    <property type="entry name" value="Winged helix-like DNA-binding domain superfamily/Winged helix DNA-binding domain"/>
    <property type="match status" value="1"/>
</dbReference>
<dbReference type="Gene3D" id="3.10.129.10">
    <property type="entry name" value="Hotdog Thioesterase"/>
    <property type="match status" value="1"/>
</dbReference>
<gene>
    <name evidence="4" type="ORF">J2S00_000675</name>
</gene>
<proteinExistence type="predicted"/>
<dbReference type="Pfam" id="PF00571">
    <property type="entry name" value="CBS"/>
    <property type="match status" value="2"/>
</dbReference>
<dbReference type="InterPro" id="IPR010766">
    <property type="entry name" value="DRTGG"/>
</dbReference>
<dbReference type="InterPro" id="IPR051257">
    <property type="entry name" value="Diverse_CBS-Domain"/>
</dbReference>
<protein>
    <submittedName>
        <fullName evidence="4">Transcriptional regulator</fullName>
    </submittedName>
</protein>
<dbReference type="SUPFAM" id="SSF75138">
    <property type="entry name" value="HprK N-terminal domain-like"/>
    <property type="match status" value="1"/>
</dbReference>
<dbReference type="PANTHER" id="PTHR43080">
    <property type="entry name" value="CBS DOMAIN-CONTAINING PROTEIN CBSX3, MITOCHONDRIAL"/>
    <property type="match status" value="1"/>
</dbReference>